<reference evidence="1" key="1">
    <citation type="submission" date="2023-10" db="EMBL/GenBank/DDBJ databases">
        <authorList>
            <person name="Chen Y."/>
            <person name="Shah S."/>
            <person name="Dougan E. K."/>
            <person name="Thang M."/>
            <person name="Chan C."/>
        </authorList>
    </citation>
    <scope>NUCLEOTIDE SEQUENCE [LARGE SCALE GENOMIC DNA]</scope>
</reference>
<organism evidence="1 2">
    <name type="scientific">Prorocentrum cordatum</name>
    <dbReference type="NCBI Taxonomy" id="2364126"/>
    <lineage>
        <taxon>Eukaryota</taxon>
        <taxon>Sar</taxon>
        <taxon>Alveolata</taxon>
        <taxon>Dinophyceae</taxon>
        <taxon>Prorocentrales</taxon>
        <taxon>Prorocentraceae</taxon>
        <taxon>Prorocentrum</taxon>
    </lineage>
</organism>
<evidence type="ECO:0000313" key="2">
    <source>
        <dbReference type="Proteomes" id="UP001189429"/>
    </source>
</evidence>
<keyword evidence="2" id="KW-1185">Reference proteome</keyword>
<name>A0ABN9RRN9_9DINO</name>
<evidence type="ECO:0000313" key="1">
    <source>
        <dbReference type="EMBL" id="CAK0821057.1"/>
    </source>
</evidence>
<gene>
    <name evidence="1" type="ORF">PCOR1329_LOCUS22484</name>
</gene>
<proteinExistence type="predicted"/>
<dbReference type="EMBL" id="CAUYUJ010007523">
    <property type="protein sequence ID" value="CAK0821057.1"/>
    <property type="molecule type" value="Genomic_DNA"/>
</dbReference>
<sequence length="302" mass="32647">MLKLLKHPIMLPGAGARALDCPNGAAPAVQTRCLERMMNWVAAVVQALRAEFPSFEAIQAWGVFNVAQHDRGTGARAENSANAQRHRQMERLIEAFKAEATSDELVGEMESVRHLVARVAAENSMCGVEQSFGEGCNRPVASLGNGACCDRMEILELGKGDIPQALRRAAGIWSDTGSGNRQQRSDVGGQHLRARNEGCEGCWRQGGSSTQRRAQELEQGKDRSEKQCVVRAAKRRRAAAGLITDCKIYAVAAKARESTFIQSTAAGSLVFVVKEAGTGPVVVYKAALSSQRLVYMTDAFLD</sequence>
<accession>A0ABN9RRN9</accession>
<protein>
    <submittedName>
        <fullName evidence="1">Uncharacterized protein</fullName>
    </submittedName>
</protein>
<comment type="caution">
    <text evidence="1">The sequence shown here is derived from an EMBL/GenBank/DDBJ whole genome shotgun (WGS) entry which is preliminary data.</text>
</comment>
<dbReference type="Proteomes" id="UP001189429">
    <property type="component" value="Unassembled WGS sequence"/>
</dbReference>